<dbReference type="PRINTS" id="PR00449">
    <property type="entry name" value="RASTRNSFRMNG"/>
</dbReference>
<name>A0A6V7UGP3_MELEN</name>
<gene>
    <name evidence="3" type="ORF">MENT_LOCUS12070</name>
</gene>
<dbReference type="SMART" id="SM00176">
    <property type="entry name" value="RAN"/>
    <property type="match status" value="1"/>
</dbReference>
<sequence length="366" mass="41066">MQNDICEFRTIPLGYDGEHEARHQLSPKSASKSRLTIAIENDPNAECGGGGLASPFEAPAPFSFIDTSFSPSYNVDTNTTISNFDDFLSCTPLAVQNPLVSSTQGPESINGLRAQVMLSEETNTTTTIDSSCSDPPQNYEYDRANYNRRSFCGNLLLNRQNSRGQLDPYCPERIFKIVLVGDSAVGKTCVLHRFCYNRFKPLFCATIGVDFTVKTMSIDDRLVALQLWDTAGQERFRSITKQYFRKADGVILMYDVTSETSFVNVRNWIESVRNGVDDGCILCLVGNKVDLYPNEQSRTITFGHGKDLADEFGMMFFETSAFTGQGIKECMETIATKLQQREDDHVQELIKLEALMAFGKQRWCCF</sequence>
<dbReference type="NCBIfam" id="TIGR00231">
    <property type="entry name" value="small_GTP"/>
    <property type="match status" value="1"/>
</dbReference>
<dbReference type="Pfam" id="PF00071">
    <property type="entry name" value="Ras"/>
    <property type="match status" value="1"/>
</dbReference>
<dbReference type="SMART" id="SM00173">
    <property type="entry name" value="RAS"/>
    <property type="match status" value="1"/>
</dbReference>
<evidence type="ECO:0000313" key="4">
    <source>
        <dbReference type="Proteomes" id="UP000580250"/>
    </source>
</evidence>
<dbReference type="SMART" id="SM00175">
    <property type="entry name" value="RAB"/>
    <property type="match status" value="1"/>
</dbReference>
<accession>A0A6V7UGP3</accession>
<dbReference type="PROSITE" id="PS51421">
    <property type="entry name" value="RAS"/>
    <property type="match status" value="1"/>
</dbReference>
<dbReference type="Gene3D" id="3.40.50.300">
    <property type="entry name" value="P-loop containing nucleotide triphosphate hydrolases"/>
    <property type="match status" value="1"/>
</dbReference>
<dbReference type="GO" id="GO:0005525">
    <property type="term" value="F:GTP binding"/>
    <property type="evidence" value="ECO:0007669"/>
    <property type="project" value="UniProtKB-KW"/>
</dbReference>
<keyword evidence="1" id="KW-0547">Nucleotide-binding</keyword>
<dbReference type="PROSITE" id="PS51420">
    <property type="entry name" value="RHO"/>
    <property type="match status" value="1"/>
</dbReference>
<protein>
    <submittedName>
        <fullName evidence="3">Uncharacterized protein</fullName>
    </submittedName>
</protein>
<dbReference type="SMART" id="SM00177">
    <property type="entry name" value="ARF"/>
    <property type="match status" value="1"/>
</dbReference>
<dbReference type="GO" id="GO:0003924">
    <property type="term" value="F:GTPase activity"/>
    <property type="evidence" value="ECO:0007669"/>
    <property type="project" value="InterPro"/>
</dbReference>
<dbReference type="SUPFAM" id="SSF52540">
    <property type="entry name" value="P-loop containing nucleoside triphosphate hydrolases"/>
    <property type="match status" value="1"/>
</dbReference>
<comment type="caution">
    <text evidence="3">The sequence shown here is derived from an EMBL/GenBank/DDBJ whole genome shotgun (WGS) entry which is preliminary data.</text>
</comment>
<dbReference type="InterPro" id="IPR005225">
    <property type="entry name" value="Small_GTP-bd"/>
</dbReference>
<dbReference type="InterPro" id="IPR001806">
    <property type="entry name" value="Small_GTPase"/>
</dbReference>
<dbReference type="CDD" id="cd00154">
    <property type="entry name" value="Rab"/>
    <property type="match status" value="1"/>
</dbReference>
<dbReference type="SMART" id="SM00174">
    <property type="entry name" value="RHO"/>
    <property type="match status" value="1"/>
</dbReference>
<keyword evidence="2" id="KW-0342">GTP-binding</keyword>
<dbReference type="AlphaFoldDB" id="A0A6V7UGP3"/>
<evidence type="ECO:0000256" key="1">
    <source>
        <dbReference type="ARBA" id="ARBA00022741"/>
    </source>
</evidence>
<dbReference type="PANTHER" id="PTHR47977">
    <property type="entry name" value="RAS-RELATED PROTEIN RAB"/>
    <property type="match status" value="1"/>
</dbReference>
<organism evidence="3 4">
    <name type="scientific">Meloidogyne enterolobii</name>
    <name type="common">Root-knot nematode worm</name>
    <name type="synonym">Meloidogyne mayaguensis</name>
    <dbReference type="NCBI Taxonomy" id="390850"/>
    <lineage>
        <taxon>Eukaryota</taxon>
        <taxon>Metazoa</taxon>
        <taxon>Ecdysozoa</taxon>
        <taxon>Nematoda</taxon>
        <taxon>Chromadorea</taxon>
        <taxon>Rhabditida</taxon>
        <taxon>Tylenchina</taxon>
        <taxon>Tylenchomorpha</taxon>
        <taxon>Tylenchoidea</taxon>
        <taxon>Meloidogynidae</taxon>
        <taxon>Meloidogyninae</taxon>
        <taxon>Meloidogyne</taxon>
    </lineage>
</organism>
<dbReference type="EMBL" id="CAJEWN010000060">
    <property type="protein sequence ID" value="CAD2155947.1"/>
    <property type="molecule type" value="Genomic_DNA"/>
</dbReference>
<evidence type="ECO:0000256" key="2">
    <source>
        <dbReference type="ARBA" id="ARBA00023134"/>
    </source>
</evidence>
<dbReference type="FunFam" id="3.40.50.300:FF:001822">
    <property type="entry name" value="RAB family"/>
    <property type="match status" value="1"/>
</dbReference>
<dbReference type="InterPro" id="IPR027417">
    <property type="entry name" value="P-loop_NTPase"/>
</dbReference>
<evidence type="ECO:0000313" key="3">
    <source>
        <dbReference type="EMBL" id="CAD2155947.1"/>
    </source>
</evidence>
<proteinExistence type="predicted"/>
<reference evidence="3 4" key="1">
    <citation type="submission" date="2020-08" db="EMBL/GenBank/DDBJ databases">
        <authorList>
            <person name="Koutsovoulos G."/>
            <person name="Danchin GJ E."/>
        </authorList>
    </citation>
    <scope>NUCLEOTIDE SEQUENCE [LARGE SCALE GENOMIC DNA]</scope>
</reference>
<dbReference type="OrthoDB" id="9989112at2759"/>
<dbReference type="Proteomes" id="UP000580250">
    <property type="component" value="Unassembled WGS sequence"/>
</dbReference>
<dbReference type="PROSITE" id="PS51419">
    <property type="entry name" value="RAB"/>
    <property type="match status" value="1"/>
</dbReference>
<dbReference type="InterPro" id="IPR050227">
    <property type="entry name" value="Rab"/>
</dbReference>